<dbReference type="PANTHER" id="PTHR47506:SF1">
    <property type="entry name" value="HTH-TYPE TRANSCRIPTIONAL REGULATOR YJDC"/>
    <property type="match status" value="1"/>
</dbReference>
<dbReference type="PRINTS" id="PR00455">
    <property type="entry name" value="HTHTETR"/>
</dbReference>
<dbReference type="Pfam" id="PF00440">
    <property type="entry name" value="TetR_N"/>
    <property type="match status" value="1"/>
</dbReference>
<sequence>MGRPQAFDTATAVRAARDLFWDRGYDATSLADLEHATGLNRSSLYNAFGSKRGLFDHAVRDYLDTVVAPRLAPLRAPGAGPDAAVTYLRELADVLADDRSRSARLGCLLVNTSTSIAAHDETLARTVAAHRDDLVDAFTDALTPCPDLDAPRVARTTAALTIAALTVARTAPQAAAELLRDAATDLAARTGPTHQEHP</sequence>
<dbReference type="SUPFAM" id="SSF46689">
    <property type="entry name" value="Homeodomain-like"/>
    <property type="match status" value="1"/>
</dbReference>
<proteinExistence type="predicted"/>
<dbReference type="Gene3D" id="1.10.357.10">
    <property type="entry name" value="Tetracycline Repressor, domain 2"/>
    <property type="match status" value="1"/>
</dbReference>
<reference evidence="6" key="1">
    <citation type="submission" date="2020-12" db="EMBL/GenBank/DDBJ databases">
        <title>Sanguibacter suaedae sp. nov., isolated from Suaeda aralocaspica.</title>
        <authorList>
            <person name="Ma Q."/>
        </authorList>
    </citation>
    <scope>NUCLEOTIDE SEQUENCE</scope>
    <source>
        <strain evidence="6">YZGR15</strain>
    </source>
</reference>
<dbReference type="PROSITE" id="PS50977">
    <property type="entry name" value="HTH_TETR_2"/>
    <property type="match status" value="1"/>
</dbReference>
<keyword evidence="7" id="KW-1185">Reference proteome</keyword>
<name>A0A934IB55_9MICO</name>
<dbReference type="Proteomes" id="UP000602087">
    <property type="component" value="Unassembled WGS sequence"/>
</dbReference>
<dbReference type="PANTHER" id="PTHR47506">
    <property type="entry name" value="TRANSCRIPTIONAL REGULATORY PROTEIN"/>
    <property type="match status" value="1"/>
</dbReference>
<evidence type="ECO:0000256" key="4">
    <source>
        <dbReference type="PROSITE-ProRule" id="PRU00335"/>
    </source>
</evidence>
<keyword evidence="3" id="KW-0804">Transcription</keyword>
<dbReference type="RefSeq" id="WP_198732206.1">
    <property type="nucleotide sequence ID" value="NZ_JAEINH010000001.1"/>
</dbReference>
<dbReference type="InterPro" id="IPR001647">
    <property type="entry name" value="HTH_TetR"/>
</dbReference>
<feature type="domain" description="HTH tetR-type" evidence="5">
    <location>
        <begin position="6"/>
        <end position="66"/>
    </location>
</feature>
<dbReference type="InterPro" id="IPR036271">
    <property type="entry name" value="Tet_transcr_reg_TetR-rel_C_sf"/>
</dbReference>
<organism evidence="6 7">
    <name type="scientific">Sanguibacter suaedae</name>
    <dbReference type="NCBI Taxonomy" id="2795737"/>
    <lineage>
        <taxon>Bacteria</taxon>
        <taxon>Bacillati</taxon>
        <taxon>Actinomycetota</taxon>
        <taxon>Actinomycetes</taxon>
        <taxon>Micrococcales</taxon>
        <taxon>Sanguibacteraceae</taxon>
        <taxon>Sanguibacter</taxon>
    </lineage>
</organism>
<keyword evidence="2 4" id="KW-0238">DNA-binding</keyword>
<evidence type="ECO:0000256" key="2">
    <source>
        <dbReference type="ARBA" id="ARBA00023125"/>
    </source>
</evidence>
<dbReference type="GO" id="GO:0003677">
    <property type="term" value="F:DNA binding"/>
    <property type="evidence" value="ECO:0007669"/>
    <property type="project" value="UniProtKB-UniRule"/>
</dbReference>
<feature type="DNA-binding region" description="H-T-H motif" evidence="4">
    <location>
        <begin position="29"/>
        <end position="48"/>
    </location>
</feature>
<gene>
    <name evidence="6" type="ORF">JAV76_01320</name>
</gene>
<evidence type="ECO:0000313" key="6">
    <source>
        <dbReference type="EMBL" id="MBI9113649.1"/>
    </source>
</evidence>
<evidence type="ECO:0000313" key="7">
    <source>
        <dbReference type="Proteomes" id="UP000602087"/>
    </source>
</evidence>
<evidence type="ECO:0000259" key="5">
    <source>
        <dbReference type="PROSITE" id="PS50977"/>
    </source>
</evidence>
<dbReference type="AlphaFoldDB" id="A0A934IB55"/>
<accession>A0A934IB55</accession>
<protein>
    <submittedName>
        <fullName evidence="6">TetR/AcrR family transcriptional regulator</fullName>
    </submittedName>
</protein>
<dbReference type="SUPFAM" id="SSF48498">
    <property type="entry name" value="Tetracyclin repressor-like, C-terminal domain"/>
    <property type="match status" value="1"/>
</dbReference>
<dbReference type="InterPro" id="IPR009057">
    <property type="entry name" value="Homeodomain-like_sf"/>
</dbReference>
<evidence type="ECO:0000256" key="1">
    <source>
        <dbReference type="ARBA" id="ARBA00023015"/>
    </source>
</evidence>
<comment type="caution">
    <text evidence="6">The sequence shown here is derived from an EMBL/GenBank/DDBJ whole genome shotgun (WGS) entry which is preliminary data.</text>
</comment>
<evidence type="ECO:0000256" key="3">
    <source>
        <dbReference type="ARBA" id="ARBA00023163"/>
    </source>
</evidence>
<dbReference type="EMBL" id="JAEINH010000001">
    <property type="protein sequence ID" value="MBI9113649.1"/>
    <property type="molecule type" value="Genomic_DNA"/>
</dbReference>
<keyword evidence="1" id="KW-0805">Transcription regulation</keyword>